<name>A0A224YG48_9ACAR</name>
<organism evidence="1">
    <name type="scientific">Rhipicephalus zambeziensis</name>
    <dbReference type="NCBI Taxonomy" id="60191"/>
    <lineage>
        <taxon>Eukaryota</taxon>
        <taxon>Metazoa</taxon>
        <taxon>Ecdysozoa</taxon>
        <taxon>Arthropoda</taxon>
        <taxon>Chelicerata</taxon>
        <taxon>Arachnida</taxon>
        <taxon>Acari</taxon>
        <taxon>Parasitiformes</taxon>
        <taxon>Ixodida</taxon>
        <taxon>Ixodoidea</taxon>
        <taxon>Ixodidae</taxon>
        <taxon>Rhipicephalinae</taxon>
        <taxon>Rhipicephalus</taxon>
        <taxon>Rhipicephalus</taxon>
    </lineage>
</organism>
<dbReference type="AlphaFoldDB" id="A0A224YG48"/>
<dbReference type="EMBL" id="GFPF01002037">
    <property type="protein sequence ID" value="MAA13183.1"/>
    <property type="molecule type" value="Transcribed_RNA"/>
</dbReference>
<accession>A0A224YG48</accession>
<evidence type="ECO:0000313" key="1">
    <source>
        <dbReference type="EMBL" id="MAA13183.1"/>
    </source>
</evidence>
<protein>
    <submittedName>
        <fullName evidence="1">Uncharacterized protein</fullName>
    </submittedName>
</protein>
<sequence length="104" mass="12015">MKKQQQHHYKSGLRMFLSLGQLLHYSTVLSSIRHIMYASAMFKRRKNTQLALHETAKHEAIKKLQSTKPLNDSADKQTIVQMNVTAQSFSLQWLYKHPSGFSAL</sequence>
<reference evidence="1" key="1">
    <citation type="journal article" date="2017" name="Parasit. Vectors">
        <title>Sialotranscriptomics of Rhipicephalus zambeziensis reveals intricate expression profiles of secretory proteins and suggests tight temporal transcriptional regulation during blood-feeding.</title>
        <authorList>
            <person name="de Castro M.H."/>
            <person name="de Klerk D."/>
            <person name="Pienaar R."/>
            <person name="Rees D.J.G."/>
            <person name="Mans B.J."/>
        </authorList>
    </citation>
    <scope>NUCLEOTIDE SEQUENCE</scope>
    <source>
        <tissue evidence="1">Salivary glands</tissue>
    </source>
</reference>
<proteinExistence type="predicted"/>